<accession>A0A0K2VJR9</accession>
<proteinExistence type="predicted"/>
<evidence type="ECO:0000313" key="1">
    <source>
        <dbReference type="EMBL" id="CDW50236.1"/>
    </source>
</evidence>
<reference evidence="1" key="1">
    <citation type="submission" date="2014-05" db="EMBL/GenBank/DDBJ databases">
        <authorList>
            <person name="Chronopoulou M."/>
        </authorList>
    </citation>
    <scope>NUCLEOTIDE SEQUENCE</scope>
    <source>
        <tissue evidence="1">Whole organism</tissue>
    </source>
</reference>
<dbReference type="AlphaFoldDB" id="A0A0K2VJR9"/>
<organism evidence="1">
    <name type="scientific">Lepeophtheirus salmonis</name>
    <name type="common">Salmon louse</name>
    <name type="synonym">Caligus salmonis</name>
    <dbReference type="NCBI Taxonomy" id="72036"/>
    <lineage>
        <taxon>Eukaryota</taxon>
        <taxon>Metazoa</taxon>
        <taxon>Ecdysozoa</taxon>
        <taxon>Arthropoda</taxon>
        <taxon>Crustacea</taxon>
        <taxon>Multicrustacea</taxon>
        <taxon>Hexanauplia</taxon>
        <taxon>Copepoda</taxon>
        <taxon>Siphonostomatoida</taxon>
        <taxon>Caligidae</taxon>
        <taxon>Lepeophtheirus</taxon>
    </lineage>
</organism>
<sequence>MTPIQILNGLNLQERKVYLGAGQEREENTSSFIRSILNSLLLTNYFAEIISSLVSS</sequence>
<protein>
    <submittedName>
        <fullName evidence="1">Uncharacterized protein</fullName>
    </submittedName>
</protein>
<name>A0A0K2VJR9_LEPSM</name>
<dbReference type="EMBL" id="HACA01032875">
    <property type="protein sequence ID" value="CDW50236.1"/>
    <property type="molecule type" value="Transcribed_RNA"/>
</dbReference>